<protein>
    <submittedName>
        <fullName evidence="2">Uncharacterized protein</fullName>
    </submittedName>
</protein>
<evidence type="ECO:0000313" key="2">
    <source>
        <dbReference type="EMBL" id="NAW64793.1"/>
    </source>
</evidence>
<keyword evidence="1" id="KW-1133">Transmembrane helix</keyword>
<organism evidence="2 3">
    <name type="scientific">Photobacterium halotolerans</name>
    <dbReference type="NCBI Taxonomy" id="265726"/>
    <lineage>
        <taxon>Bacteria</taxon>
        <taxon>Pseudomonadati</taxon>
        <taxon>Pseudomonadota</taxon>
        <taxon>Gammaproteobacteria</taxon>
        <taxon>Vibrionales</taxon>
        <taxon>Vibrionaceae</taxon>
        <taxon>Photobacterium</taxon>
    </lineage>
</organism>
<dbReference type="RefSeq" id="WP_202601936.1">
    <property type="nucleotide sequence ID" value="NZ_WXWW01000097.1"/>
</dbReference>
<gene>
    <name evidence="2" type="ORF">CAG72_06145</name>
</gene>
<evidence type="ECO:0000313" key="3">
    <source>
        <dbReference type="Proteomes" id="UP000465712"/>
    </source>
</evidence>
<sequence>MRESVINYVIQRFCHFERCDINPGNSYKEAISVFLAWTVPAFIFVLWASNFYPEVKLYHDAITEGIGPNLWNVIGSFGFFSFGIAMIFSNHTGPALVADKVLSNAYAIGCLNFGLLSGQW</sequence>
<evidence type="ECO:0000256" key="1">
    <source>
        <dbReference type="SAM" id="Phobius"/>
    </source>
</evidence>
<dbReference type="EMBL" id="WXWW01000097">
    <property type="protein sequence ID" value="NAW64793.1"/>
    <property type="molecule type" value="Genomic_DNA"/>
</dbReference>
<name>A0A7X4W9Y6_9GAMM</name>
<reference evidence="2 3" key="1">
    <citation type="submission" date="2017-05" db="EMBL/GenBank/DDBJ databases">
        <title>High clonality and local adaptation shapes Vibrionaceae linages within an endangered oasis.</title>
        <authorList>
            <person name="Vazquez-Rosas-Landa M."/>
        </authorList>
    </citation>
    <scope>NUCLEOTIDE SEQUENCE [LARGE SCALE GENOMIC DNA]</scope>
    <source>
        <strain evidence="2 3">P46_P4S1P180</strain>
    </source>
</reference>
<dbReference type="AlphaFoldDB" id="A0A7X4W9Y6"/>
<feature type="non-terminal residue" evidence="2">
    <location>
        <position position="120"/>
    </location>
</feature>
<feature type="transmembrane region" description="Helical" evidence="1">
    <location>
        <begin position="30"/>
        <end position="49"/>
    </location>
</feature>
<proteinExistence type="predicted"/>
<keyword evidence="1" id="KW-0812">Transmembrane</keyword>
<dbReference type="Proteomes" id="UP000465712">
    <property type="component" value="Unassembled WGS sequence"/>
</dbReference>
<keyword evidence="1" id="KW-0472">Membrane</keyword>
<accession>A0A7X4W9Y6</accession>
<feature type="transmembrane region" description="Helical" evidence="1">
    <location>
        <begin position="70"/>
        <end position="89"/>
    </location>
</feature>
<comment type="caution">
    <text evidence="2">The sequence shown here is derived from an EMBL/GenBank/DDBJ whole genome shotgun (WGS) entry which is preliminary data.</text>
</comment>